<dbReference type="InterPro" id="IPR010809">
    <property type="entry name" value="FliD_C"/>
</dbReference>
<evidence type="ECO:0000256" key="3">
    <source>
        <dbReference type="ARBA" id="ARBA00023054"/>
    </source>
</evidence>
<comment type="function">
    <text evidence="5">Required for morphogenesis and for the elongation of the flagellar filament by facilitating polymerization of the flagellin monomers at the tip of growing filament. Forms a capping structure, which prevents flagellin subunits (transported through the central channel of the flagellum) from leaking out without polymerization at the distal end.</text>
</comment>
<evidence type="ECO:0000313" key="8">
    <source>
        <dbReference type="EMBL" id="QFI53753.1"/>
    </source>
</evidence>
<dbReference type="Pfam" id="PF07195">
    <property type="entry name" value="FliD_C"/>
    <property type="match status" value="1"/>
</dbReference>
<protein>
    <recommendedName>
        <fullName evidence="5">Flagellar hook-associated protein 2</fullName>
        <shortName evidence="5">HAP2</shortName>
    </recommendedName>
    <alternativeName>
        <fullName evidence="5">Flagellar cap protein</fullName>
    </alternativeName>
</protein>
<evidence type="ECO:0000256" key="5">
    <source>
        <dbReference type="RuleBase" id="RU362066"/>
    </source>
</evidence>
<feature type="domain" description="Flagellar hook-associated protein 2 C-terminal" evidence="7">
    <location>
        <begin position="210"/>
        <end position="425"/>
    </location>
</feature>
<accession>A0A5J6WVM9</accession>
<name>A0A5J6WVM9_9GAMM</name>
<gene>
    <name evidence="8" type="ORF">FE240_02950</name>
</gene>
<dbReference type="KEGG" id="asim:FE240_02950"/>
<evidence type="ECO:0000313" key="9">
    <source>
        <dbReference type="Proteomes" id="UP000594034"/>
    </source>
</evidence>
<dbReference type="InterPro" id="IPR003481">
    <property type="entry name" value="FliD_N"/>
</dbReference>
<dbReference type="GO" id="GO:0009421">
    <property type="term" value="C:bacterial-type flagellum filament cap"/>
    <property type="evidence" value="ECO:0007669"/>
    <property type="project" value="InterPro"/>
</dbReference>
<evidence type="ECO:0000256" key="1">
    <source>
        <dbReference type="ARBA" id="ARBA00009764"/>
    </source>
</evidence>
<dbReference type="Pfam" id="PF07196">
    <property type="entry name" value="Flagellin_IN"/>
    <property type="match status" value="1"/>
</dbReference>
<dbReference type="Pfam" id="PF02465">
    <property type="entry name" value="FliD_N"/>
    <property type="match status" value="1"/>
</dbReference>
<dbReference type="PANTHER" id="PTHR30288:SF0">
    <property type="entry name" value="FLAGELLAR HOOK-ASSOCIATED PROTEIN 2"/>
    <property type="match status" value="1"/>
</dbReference>
<evidence type="ECO:0000259" key="7">
    <source>
        <dbReference type="Pfam" id="PF07195"/>
    </source>
</evidence>
<dbReference type="GO" id="GO:0009424">
    <property type="term" value="C:bacterial-type flagellum hook"/>
    <property type="evidence" value="ECO:0007669"/>
    <property type="project" value="UniProtKB-UniRule"/>
</dbReference>
<evidence type="ECO:0000256" key="4">
    <source>
        <dbReference type="ARBA" id="ARBA00023143"/>
    </source>
</evidence>
<dbReference type="GO" id="GO:0005576">
    <property type="term" value="C:extracellular region"/>
    <property type="evidence" value="ECO:0007669"/>
    <property type="project" value="UniProtKB-SubCell"/>
</dbReference>
<dbReference type="EMBL" id="CP040449">
    <property type="protein sequence ID" value="QFI53753.1"/>
    <property type="molecule type" value="Genomic_DNA"/>
</dbReference>
<reference evidence="8 9" key="1">
    <citation type="submission" date="2019-05" db="EMBL/GenBank/DDBJ databases">
        <title>OXA-830, a novel chromosomally encoded expanded-spectrum class D beta-lactamase in Aeromonas simiae.</title>
        <authorList>
            <person name="Zhou W."/>
            <person name="Chen Q."/>
        </authorList>
    </citation>
    <scope>NUCLEOTIDE SEQUENCE [LARGE SCALE GENOMIC DNA]</scope>
    <source>
        <strain evidence="8 9">A6</strain>
    </source>
</reference>
<comment type="similarity">
    <text evidence="1 5">Belongs to the FliD family.</text>
</comment>
<evidence type="ECO:0000256" key="2">
    <source>
        <dbReference type="ARBA" id="ARBA00011255"/>
    </source>
</evidence>
<keyword evidence="9" id="KW-1185">Reference proteome</keyword>
<dbReference type="InterPro" id="IPR040026">
    <property type="entry name" value="FliD"/>
</dbReference>
<keyword evidence="3" id="KW-0175">Coiled coil</keyword>
<dbReference type="Proteomes" id="UP000594034">
    <property type="component" value="Chromosome"/>
</dbReference>
<dbReference type="PANTHER" id="PTHR30288">
    <property type="entry name" value="FLAGELLAR CAP/ASSEMBLY PROTEIN FLID"/>
    <property type="match status" value="1"/>
</dbReference>
<organism evidence="8 9">
    <name type="scientific">Aeromonas simiae</name>
    <dbReference type="NCBI Taxonomy" id="218936"/>
    <lineage>
        <taxon>Bacteria</taxon>
        <taxon>Pseudomonadati</taxon>
        <taxon>Pseudomonadota</taxon>
        <taxon>Gammaproteobacteria</taxon>
        <taxon>Aeromonadales</taxon>
        <taxon>Aeromonadaceae</taxon>
        <taxon>Aeromonas</taxon>
    </lineage>
</organism>
<dbReference type="InterPro" id="IPR010810">
    <property type="entry name" value="Flagellin_hook_IN_motif"/>
</dbReference>
<feature type="domain" description="Flagellar hook-associated protein 2 N-terminal" evidence="6">
    <location>
        <begin position="3"/>
        <end position="98"/>
    </location>
</feature>
<dbReference type="RefSeq" id="WP_193003314.1">
    <property type="nucleotide sequence ID" value="NZ_CP040449.1"/>
</dbReference>
<comment type="subunit">
    <text evidence="2 5">Homopentamer.</text>
</comment>
<sequence>MQINPASLAAQLVAAERLNTDALHQKQQSSLQAQSSAYSSLSSKTKAFQSMLKDLNDPAKMQAQKTTISDEGFLTVTSNGEASSGQYNFQSKQVATSHQVGIELDGDSAIPNDGILTVNVGDEEMAIDLSTLPSNANAKDLADAINNSSSNPGVKATLVRTDGKTNLVMTSTETGEANQISVNYTPVAGSEASEAFASAVDNMRELSPAQDAILVMGCGPGALEIKQGSNTFENVVDGLTIELTKAQPADSGPLQVSVSQDSEEMTEALKKFVDDYNELMDDLNKMTASGGALYGDSTARGLKSTLRNSVRDLPNGMTLSDIGIKTDREGKLSFSSTDFNKALEKDPEVLGKAMLGDDGLLKRMEKSLDSYTARDGIIKQREETIERSQKRLEEKMEAFDMRMEASYQRYLKQFTALNQMVESAQYL</sequence>
<proteinExistence type="inferred from homology"/>
<dbReference type="GO" id="GO:0071973">
    <property type="term" value="P:bacterial-type flagellum-dependent cell motility"/>
    <property type="evidence" value="ECO:0007669"/>
    <property type="project" value="TreeGrafter"/>
</dbReference>
<keyword evidence="4 5" id="KW-0975">Bacterial flagellum</keyword>
<comment type="subcellular location">
    <subcellularLocation>
        <location evidence="5">Secreted</location>
    </subcellularLocation>
    <subcellularLocation>
        <location evidence="5">Bacterial flagellum</location>
    </subcellularLocation>
</comment>
<evidence type="ECO:0000259" key="6">
    <source>
        <dbReference type="Pfam" id="PF02465"/>
    </source>
</evidence>
<keyword evidence="5" id="KW-0964">Secreted</keyword>
<dbReference type="GO" id="GO:0007155">
    <property type="term" value="P:cell adhesion"/>
    <property type="evidence" value="ECO:0007669"/>
    <property type="project" value="InterPro"/>
</dbReference>
<dbReference type="AlphaFoldDB" id="A0A5J6WVM9"/>